<protein>
    <submittedName>
        <fullName evidence="1">Uncharacterized protein</fullName>
    </submittedName>
</protein>
<sequence length="157" mass="17820">MQDQKSGNYKDPFEEIAKAIVSIIKDRGGRMEFSDLERWAEGSNIGKYTLRTVVNEMIGSARLKAPEGYYDAETEMEPPIPKVVELPKFTPAELEKLKDYLREYHSVGLLRLFEDLSRAGLKEINEILKEAIELGYAELTPSGVVNATKKLSPDQRR</sequence>
<evidence type="ECO:0000313" key="1">
    <source>
        <dbReference type="EMBL" id="TDA40077.1"/>
    </source>
</evidence>
<organism evidence="1 2">
    <name type="scientific">Thermoproteota archaeon</name>
    <dbReference type="NCBI Taxonomy" id="2056631"/>
    <lineage>
        <taxon>Archaea</taxon>
        <taxon>Thermoproteota</taxon>
    </lineage>
</organism>
<dbReference type="EMBL" id="QNVH01000003">
    <property type="protein sequence ID" value="TDA40077.1"/>
    <property type="molecule type" value="Genomic_DNA"/>
</dbReference>
<accession>A0A523BGL8</accession>
<name>A0A523BGL8_9CREN</name>
<dbReference type="AlphaFoldDB" id="A0A523BGL8"/>
<comment type="caution">
    <text evidence="1">The sequence shown here is derived from an EMBL/GenBank/DDBJ whole genome shotgun (WGS) entry which is preliminary data.</text>
</comment>
<proteinExistence type="predicted"/>
<evidence type="ECO:0000313" key="2">
    <source>
        <dbReference type="Proteomes" id="UP000315399"/>
    </source>
</evidence>
<dbReference type="Proteomes" id="UP000315399">
    <property type="component" value="Unassembled WGS sequence"/>
</dbReference>
<gene>
    <name evidence="1" type="ORF">DSO08_00670</name>
</gene>
<reference evidence="1 2" key="1">
    <citation type="journal article" date="2019" name="Nat. Microbiol.">
        <title>Expanding anaerobic alkane metabolism in the domain of Archaea.</title>
        <authorList>
            <person name="Wang Y."/>
            <person name="Wegener G."/>
            <person name="Hou J."/>
            <person name="Wang F."/>
            <person name="Xiao X."/>
        </authorList>
    </citation>
    <scope>NUCLEOTIDE SEQUENCE [LARGE SCALE GENOMIC DNA]</scope>
    <source>
        <strain evidence="1">WYZ-LMO10</strain>
    </source>
</reference>